<keyword evidence="1" id="KW-0732">Signal</keyword>
<evidence type="ECO:0000256" key="1">
    <source>
        <dbReference type="SAM" id="SignalP"/>
    </source>
</evidence>
<protein>
    <submittedName>
        <fullName evidence="2">Putative secreted protein</fullName>
    </submittedName>
</protein>
<feature type="signal peptide" evidence="1">
    <location>
        <begin position="1"/>
        <end position="19"/>
    </location>
</feature>
<feature type="chain" id="PRO_5026860947" evidence="1">
    <location>
        <begin position="20"/>
        <end position="256"/>
    </location>
</feature>
<accession>A0A6M2DYN8</accession>
<organism evidence="2">
    <name type="scientific">Xenopsylla cheopis</name>
    <name type="common">Oriental rat flea</name>
    <name type="synonym">Pulex cheopis</name>
    <dbReference type="NCBI Taxonomy" id="163159"/>
    <lineage>
        <taxon>Eukaryota</taxon>
        <taxon>Metazoa</taxon>
        <taxon>Ecdysozoa</taxon>
        <taxon>Arthropoda</taxon>
        <taxon>Hexapoda</taxon>
        <taxon>Insecta</taxon>
        <taxon>Pterygota</taxon>
        <taxon>Neoptera</taxon>
        <taxon>Endopterygota</taxon>
        <taxon>Siphonaptera</taxon>
        <taxon>Pulicidae</taxon>
        <taxon>Xenopsyllinae</taxon>
        <taxon>Xenopsylla</taxon>
    </lineage>
</organism>
<dbReference type="AlphaFoldDB" id="A0A6M2DYN8"/>
<dbReference type="EMBL" id="GIIL01006475">
    <property type="protein sequence ID" value="NOV50201.1"/>
    <property type="molecule type" value="Transcribed_RNA"/>
</dbReference>
<proteinExistence type="predicted"/>
<name>A0A6M2DYN8_XENCH</name>
<reference evidence="2" key="1">
    <citation type="submission" date="2020-03" db="EMBL/GenBank/DDBJ databases">
        <title>Transcriptomic Profiling of the Digestive Tract of the Rat Flea, Xenopsylla cheopis, Following Blood Feeding and Infection with Yersinia pestis.</title>
        <authorList>
            <person name="Bland D.M."/>
            <person name="Martens C.A."/>
            <person name="Virtaneva K."/>
            <person name="Kanakabandi K."/>
            <person name="Long D."/>
            <person name="Rosenke R."/>
            <person name="Saturday G.A."/>
            <person name="Hoyt F.H."/>
            <person name="Bruno D.P."/>
            <person name="Ribeiro J.M.C."/>
            <person name="Hinnebusch J."/>
        </authorList>
    </citation>
    <scope>NUCLEOTIDE SEQUENCE</scope>
</reference>
<evidence type="ECO:0000313" key="2">
    <source>
        <dbReference type="EMBL" id="NOV50201.1"/>
    </source>
</evidence>
<sequence>MLKIIIALTTVLEIITVLANANGDEWTNYQCSSYGNCSNFGLRGAFDCDMERGLCKCIAGSKHLESAYACHFARGIGENCTLELDCKIHRSTCMPKQNCPSKDTHDCIQNISSRCPCERVCQCKEGTEMDKNSERCVKKCKTCEECGENEECKDHTCQCKRHHEFDIVDKKCLPMKCNTVCDCPLFNNSRNMFKCEKNFCTNTTTPNLEADKICRDVGNDNNKNQDNSGNSNRYSSSFAIIPISIFLAILSSTGGI</sequence>